<reference evidence="4" key="3">
    <citation type="submission" date="2015-06" db="UniProtKB">
        <authorList>
            <consortium name="EnsemblMetazoa"/>
        </authorList>
    </citation>
    <scope>IDENTIFICATION</scope>
</reference>
<keyword evidence="5" id="KW-1185">Reference proteome</keyword>
<evidence type="ECO:0000313" key="3">
    <source>
        <dbReference type="EMBL" id="ELT90359.1"/>
    </source>
</evidence>
<dbReference type="OrthoDB" id="8192800at2759"/>
<name>R7T9J0_CAPTE</name>
<reference evidence="5" key="1">
    <citation type="submission" date="2012-12" db="EMBL/GenBank/DDBJ databases">
        <authorList>
            <person name="Hellsten U."/>
            <person name="Grimwood J."/>
            <person name="Chapman J.A."/>
            <person name="Shapiro H."/>
            <person name="Aerts A."/>
            <person name="Otillar R.P."/>
            <person name="Terry A.Y."/>
            <person name="Boore J.L."/>
            <person name="Simakov O."/>
            <person name="Marletaz F."/>
            <person name="Cho S.-J."/>
            <person name="Edsinger-Gonzales E."/>
            <person name="Havlak P."/>
            <person name="Kuo D.-H."/>
            <person name="Larsson T."/>
            <person name="Lv J."/>
            <person name="Arendt D."/>
            <person name="Savage R."/>
            <person name="Osoegawa K."/>
            <person name="de Jong P."/>
            <person name="Lindberg D.R."/>
            <person name="Seaver E.C."/>
            <person name="Weisblat D.A."/>
            <person name="Putnam N.H."/>
            <person name="Grigoriev I.V."/>
            <person name="Rokhsar D.S."/>
        </authorList>
    </citation>
    <scope>NUCLEOTIDE SEQUENCE</scope>
    <source>
        <strain evidence="5">I ESC-2004</strain>
    </source>
</reference>
<feature type="compositionally biased region" description="Polar residues" evidence="1">
    <location>
        <begin position="8"/>
        <end position="20"/>
    </location>
</feature>
<proteinExistence type="predicted"/>
<reference evidence="3 5" key="2">
    <citation type="journal article" date="2013" name="Nature">
        <title>Insights into bilaterian evolution from three spiralian genomes.</title>
        <authorList>
            <person name="Simakov O."/>
            <person name="Marletaz F."/>
            <person name="Cho S.J."/>
            <person name="Edsinger-Gonzales E."/>
            <person name="Havlak P."/>
            <person name="Hellsten U."/>
            <person name="Kuo D.H."/>
            <person name="Larsson T."/>
            <person name="Lv J."/>
            <person name="Arendt D."/>
            <person name="Savage R."/>
            <person name="Osoegawa K."/>
            <person name="de Jong P."/>
            <person name="Grimwood J."/>
            <person name="Chapman J.A."/>
            <person name="Shapiro H."/>
            <person name="Aerts A."/>
            <person name="Otillar R.P."/>
            <person name="Terry A.Y."/>
            <person name="Boore J.L."/>
            <person name="Grigoriev I.V."/>
            <person name="Lindberg D.R."/>
            <person name="Seaver E.C."/>
            <person name="Weisblat D.A."/>
            <person name="Putnam N.H."/>
            <person name="Rokhsar D.S."/>
        </authorList>
    </citation>
    <scope>NUCLEOTIDE SEQUENCE</scope>
    <source>
        <strain evidence="3 5">I ESC-2004</strain>
    </source>
</reference>
<dbReference type="EnsemblMetazoa" id="CapteT225309">
    <property type="protein sequence ID" value="CapteP225309"/>
    <property type="gene ID" value="CapteG225309"/>
</dbReference>
<evidence type="ECO:0000313" key="5">
    <source>
        <dbReference type="Proteomes" id="UP000014760"/>
    </source>
</evidence>
<gene>
    <name evidence="3" type="ORF">CAPTEDRAFT_225309</name>
</gene>
<dbReference type="EMBL" id="KB310954">
    <property type="protein sequence ID" value="ELT90359.1"/>
    <property type="molecule type" value="Genomic_DNA"/>
</dbReference>
<protein>
    <submittedName>
        <fullName evidence="3 4">Uncharacterized protein</fullName>
    </submittedName>
</protein>
<organism evidence="3">
    <name type="scientific">Capitella teleta</name>
    <name type="common">Polychaete worm</name>
    <dbReference type="NCBI Taxonomy" id="283909"/>
    <lineage>
        <taxon>Eukaryota</taxon>
        <taxon>Metazoa</taxon>
        <taxon>Spiralia</taxon>
        <taxon>Lophotrochozoa</taxon>
        <taxon>Annelida</taxon>
        <taxon>Polychaeta</taxon>
        <taxon>Sedentaria</taxon>
        <taxon>Scolecida</taxon>
        <taxon>Capitellidae</taxon>
        <taxon>Capitella</taxon>
    </lineage>
</organism>
<accession>R7T9J0</accession>
<keyword evidence="2" id="KW-1133">Transmembrane helix</keyword>
<dbReference type="AlphaFoldDB" id="R7T9J0"/>
<evidence type="ECO:0000256" key="1">
    <source>
        <dbReference type="SAM" id="MobiDB-lite"/>
    </source>
</evidence>
<keyword evidence="2" id="KW-0472">Membrane</keyword>
<dbReference type="EMBL" id="AMQN01014408">
    <property type="status" value="NOT_ANNOTATED_CDS"/>
    <property type="molecule type" value="Genomic_DNA"/>
</dbReference>
<feature type="transmembrane region" description="Helical" evidence="2">
    <location>
        <begin position="78"/>
        <end position="101"/>
    </location>
</feature>
<dbReference type="Proteomes" id="UP000014760">
    <property type="component" value="Unassembled WGS sequence"/>
</dbReference>
<evidence type="ECO:0000256" key="2">
    <source>
        <dbReference type="SAM" id="Phobius"/>
    </source>
</evidence>
<evidence type="ECO:0000313" key="4">
    <source>
        <dbReference type="EnsemblMetazoa" id="CapteP225309"/>
    </source>
</evidence>
<feature type="region of interest" description="Disordered" evidence="1">
    <location>
        <begin position="1"/>
        <end position="20"/>
    </location>
</feature>
<dbReference type="HOGENOM" id="CLU_1410070_0_0_1"/>
<keyword evidence="2" id="KW-0812">Transmembrane</keyword>
<sequence>MGDEAVTVASSSHSPQVVSTPSPLFVNTTAGNVSDLLQPTISAESFANNASTEFYNSTFSPVTSDQEGDDGLLLSLPIIIGIAVGSVTLLIIIIVVVIGVYHRKRRKKLPTGKLKMGPRHAVQPEQYPGLFDDRDDIVSLSYINVHMAQPKRTREEDIISLDSDGYLNSLENPMYECHQPKSNSRPFSACSEM</sequence>